<reference evidence="3" key="1">
    <citation type="journal article" date="2020" name="MBio">
        <title>Horizontal gene transfer to a defensive symbiont with a reduced genome amongst a multipartite beetle microbiome.</title>
        <authorList>
            <person name="Waterworth S.C."/>
            <person name="Florez L.V."/>
            <person name="Rees E.R."/>
            <person name="Hertweck C."/>
            <person name="Kaltenpoth M."/>
            <person name="Kwan J.C."/>
        </authorList>
    </citation>
    <scope>NUCLEOTIDE SEQUENCE [LARGE SCALE GENOMIC DNA]</scope>
</reference>
<dbReference type="AlphaFoldDB" id="A0A7V8FN05"/>
<feature type="domain" description="Rhodanese" evidence="1">
    <location>
        <begin position="29"/>
        <end position="118"/>
    </location>
</feature>
<dbReference type="InterPro" id="IPR050229">
    <property type="entry name" value="GlpE_sulfurtransferase"/>
</dbReference>
<dbReference type="SUPFAM" id="SSF52821">
    <property type="entry name" value="Rhodanese/Cell cycle control phosphatase"/>
    <property type="match status" value="4"/>
</dbReference>
<feature type="domain" description="Rhodanese" evidence="1">
    <location>
        <begin position="398"/>
        <end position="486"/>
    </location>
</feature>
<keyword evidence="2" id="KW-0808">Transferase</keyword>
<proteinExistence type="predicted"/>
<evidence type="ECO:0000313" key="3">
    <source>
        <dbReference type="Proteomes" id="UP000461670"/>
    </source>
</evidence>
<name>A0A7V8FN05_9BURK</name>
<feature type="domain" description="Rhodanese" evidence="1">
    <location>
        <begin position="295"/>
        <end position="367"/>
    </location>
</feature>
<dbReference type="Gene3D" id="3.40.250.10">
    <property type="entry name" value="Rhodanese-like domain"/>
    <property type="match status" value="4"/>
</dbReference>
<dbReference type="PANTHER" id="PTHR43031:SF1">
    <property type="entry name" value="PYRIDINE NUCLEOTIDE-DISULPHIDE OXIDOREDUCTASE"/>
    <property type="match status" value="1"/>
</dbReference>
<gene>
    <name evidence="2" type="primary">glpE_6</name>
    <name evidence="2" type="ORF">GAK30_02396</name>
</gene>
<dbReference type="PROSITE" id="PS50206">
    <property type="entry name" value="RHODANESE_3"/>
    <property type="match status" value="4"/>
</dbReference>
<evidence type="ECO:0000313" key="2">
    <source>
        <dbReference type="EMBL" id="KAF1020573.1"/>
    </source>
</evidence>
<dbReference type="InterPro" id="IPR001763">
    <property type="entry name" value="Rhodanese-like_dom"/>
</dbReference>
<protein>
    <submittedName>
        <fullName evidence="2">Thiosulfate sulfurtransferase GlpE</fullName>
    </submittedName>
</protein>
<dbReference type="InterPro" id="IPR036873">
    <property type="entry name" value="Rhodanese-like_dom_sf"/>
</dbReference>
<dbReference type="SMART" id="SM00450">
    <property type="entry name" value="RHOD"/>
    <property type="match status" value="4"/>
</dbReference>
<organism evidence="2 3">
    <name type="scientific">Paracidovorax wautersii</name>
    <dbReference type="NCBI Taxonomy" id="1177982"/>
    <lineage>
        <taxon>Bacteria</taxon>
        <taxon>Pseudomonadati</taxon>
        <taxon>Pseudomonadota</taxon>
        <taxon>Betaproteobacteria</taxon>
        <taxon>Burkholderiales</taxon>
        <taxon>Comamonadaceae</taxon>
        <taxon>Paracidovorax</taxon>
    </lineage>
</organism>
<sequence>MADRLPPPSFPSERAASLTADELRRTLDDGGELALLDVRDHGVYARGHLLLASSAPFWRLELDIHALVPRPATRIVVLADDALAEQAAHKLGRLGYSDVRVLEGGNAAWTAAGGHLFSGTNVLGKAFGEIIEHDLGTPYIDAAELKRRLDRQDKLVVIDSRTTEEFQAFSLDGAHSLPGAEIVYRISQVVPDDQTPIIVNCAGRTRSIVGAQTLINAGIPNPVLSLKDGTMAWLMNGDTLRHGARQAIAAPRGQALALAQARAARVAERAGVRAIDATTLARLEARQDRSLFRFDIRHRTEYLAGHLPGWRWAPGGQLVQASDEYIGVRNAEVVLADWDGVRAQTTAAWLAQLGWTVYTYAPGQLAQLETGPEPRTLGNAYRSATPWVSPDQARQWQADHETLLIDIEDSIAHARQHVAGARFVAPSRLRAYLDAHASGRRVILVSADGILAASAARELGWQGLDDIHALQGGTAQWVALDLPTAAGKSDILTGDDDTWHGPYVFDTLEQRNAKFNDYLQWEVELAPRLAQEPGLAISLKASVSSRATARPA</sequence>
<accession>A0A7V8FN05</accession>
<dbReference type="Pfam" id="PF00581">
    <property type="entry name" value="Rhodanese"/>
    <property type="match status" value="4"/>
</dbReference>
<feature type="domain" description="Rhodanese" evidence="1">
    <location>
        <begin position="151"/>
        <end position="242"/>
    </location>
</feature>
<dbReference type="GO" id="GO:0016740">
    <property type="term" value="F:transferase activity"/>
    <property type="evidence" value="ECO:0007669"/>
    <property type="project" value="UniProtKB-KW"/>
</dbReference>
<evidence type="ECO:0000259" key="1">
    <source>
        <dbReference type="PROSITE" id="PS50206"/>
    </source>
</evidence>
<dbReference type="PANTHER" id="PTHR43031">
    <property type="entry name" value="FAD-DEPENDENT OXIDOREDUCTASE"/>
    <property type="match status" value="1"/>
</dbReference>
<dbReference type="EMBL" id="WNDQ01000033">
    <property type="protein sequence ID" value="KAF1020573.1"/>
    <property type="molecule type" value="Genomic_DNA"/>
</dbReference>
<comment type="caution">
    <text evidence="2">The sequence shown here is derived from an EMBL/GenBank/DDBJ whole genome shotgun (WGS) entry which is preliminary data.</text>
</comment>
<dbReference type="Proteomes" id="UP000461670">
    <property type="component" value="Unassembled WGS sequence"/>
</dbReference>